<evidence type="ECO:0000313" key="2">
    <source>
        <dbReference type="Proteomes" id="UP000202420"/>
    </source>
</evidence>
<evidence type="ECO:0000313" key="1">
    <source>
        <dbReference type="EMBL" id="ABT16755.1"/>
    </source>
</evidence>
<name>A7K9N1_9PHYC</name>
<dbReference type="GeneID" id="5470256"/>
<proteinExistence type="predicted"/>
<accession>A7K9N1</accession>
<dbReference type="Proteomes" id="UP000202420">
    <property type="component" value="Segment"/>
</dbReference>
<keyword evidence="2" id="KW-1185">Reference proteome</keyword>
<dbReference type="RefSeq" id="YP_001427102.1">
    <property type="nucleotide sequence ID" value="NC_008724.1"/>
</dbReference>
<organism evidence="1 2">
    <name type="scientific">Chlorovirus heliozoae</name>
    <dbReference type="NCBI Taxonomy" id="322019"/>
    <lineage>
        <taxon>Viruses</taxon>
        <taxon>Varidnaviria</taxon>
        <taxon>Bamfordvirae</taxon>
        <taxon>Nucleocytoviricota</taxon>
        <taxon>Megaviricetes</taxon>
        <taxon>Algavirales</taxon>
        <taxon>Phycodnaviridae</taxon>
        <taxon>Chlorovirus</taxon>
    </lineage>
</organism>
<gene>
    <name evidence="1" type="primary">z621L</name>
    <name evidence="1" type="ORF">ATCV1_z621L</name>
</gene>
<reference evidence="1 2" key="1">
    <citation type="submission" date="2006-09" db="EMBL/GenBank/DDBJ databases">
        <title>Sequence and annotation of the 288-kb ATCV-1 virus that infects an endosymbiotic Chlorella strain of the heliozoon Acanthocystis turfacea.</title>
        <authorList>
            <person name="Fitzgerald L.A."/>
            <person name="Graves M.V."/>
            <person name="Li X."/>
            <person name="Pfitzner A.J.P."/>
            <person name="Hartigan J."/>
            <person name="Van Etten J.L."/>
        </authorList>
    </citation>
    <scope>NUCLEOTIDE SEQUENCE [LARGE SCALE GENOMIC DNA]</scope>
    <source>
        <strain evidence="1 2">ATCV-1</strain>
    </source>
</reference>
<dbReference type="KEGG" id="vg:5470256"/>
<dbReference type="EMBL" id="EF101928">
    <property type="protein sequence ID" value="ABT16755.1"/>
    <property type="molecule type" value="Genomic_DNA"/>
</dbReference>
<sequence length="84" mass="9883">MLHCHPCKGLWLVQLRKHQLVAWRPLEPRERFHVHSRCCFGCSDETAADLVPFWSALGILRPRVQFQNLRVNVPKVRWGCEKGH</sequence>
<protein>
    <submittedName>
        <fullName evidence="1">Uncharacterized protein z621L</fullName>
    </submittedName>
</protein>